<name>A0A495QAB2_9ACTN</name>
<comment type="caution">
    <text evidence="1">The sequence shown here is derived from an EMBL/GenBank/DDBJ whole genome shotgun (WGS) entry which is preliminary data.</text>
</comment>
<sequence>MREGRFGCLCVHPEHHHTNQAMLSETGRKLVVQTVRNKLAVTVTHRTLARPVTYDEHLYLSDTPGSPAPPDLR</sequence>
<accession>A0A495QAB2</accession>
<keyword evidence="2" id="KW-1185">Reference proteome</keyword>
<dbReference type="EMBL" id="RBWU01000008">
    <property type="protein sequence ID" value="RKS68271.1"/>
    <property type="molecule type" value="Genomic_DNA"/>
</dbReference>
<dbReference type="AlphaFoldDB" id="A0A495QAB2"/>
<dbReference type="OrthoDB" id="9803119at2"/>
<evidence type="ECO:0000313" key="1">
    <source>
        <dbReference type="EMBL" id="RKS68271.1"/>
    </source>
</evidence>
<protein>
    <submittedName>
        <fullName evidence="1">Uncharacterized protein</fullName>
    </submittedName>
</protein>
<proteinExistence type="predicted"/>
<reference evidence="1 2" key="1">
    <citation type="submission" date="2018-10" db="EMBL/GenBank/DDBJ databases">
        <title>Genomic Encyclopedia of Archaeal and Bacterial Type Strains, Phase II (KMG-II): from individual species to whole genera.</title>
        <authorList>
            <person name="Goeker M."/>
        </authorList>
    </citation>
    <scope>NUCLEOTIDE SEQUENCE [LARGE SCALE GENOMIC DNA]</scope>
    <source>
        <strain evidence="1 2">DSM 43383</strain>
    </source>
</reference>
<organism evidence="1 2">
    <name type="scientific">Actinomadura pelletieri DSM 43383</name>
    <dbReference type="NCBI Taxonomy" id="1120940"/>
    <lineage>
        <taxon>Bacteria</taxon>
        <taxon>Bacillati</taxon>
        <taxon>Actinomycetota</taxon>
        <taxon>Actinomycetes</taxon>
        <taxon>Streptosporangiales</taxon>
        <taxon>Thermomonosporaceae</taxon>
        <taxon>Actinomadura</taxon>
    </lineage>
</organism>
<gene>
    <name evidence="1" type="ORF">BZB76_6532</name>
</gene>
<dbReference type="Proteomes" id="UP000274601">
    <property type="component" value="Unassembled WGS sequence"/>
</dbReference>
<evidence type="ECO:0000313" key="2">
    <source>
        <dbReference type="Proteomes" id="UP000274601"/>
    </source>
</evidence>